<gene>
    <name evidence="3" type="ORF">FHW37_101531</name>
</gene>
<dbReference type="RefSeq" id="WP_112455483.1">
    <property type="nucleotide sequence ID" value="NZ_VIWP01000001.1"/>
</dbReference>
<dbReference type="InterPro" id="IPR024071">
    <property type="entry name" value="S-Me-THD_C_sf"/>
</dbReference>
<dbReference type="Gene3D" id="3.40.1610.10">
    <property type="entry name" value="CV3147-like domain"/>
    <property type="match status" value="1"/>
</dbReference>
<evidence type="ECO:0000313" key="3">
    <source>
        <dbReference type="EMBL" id="TWF58727.1"/>
    </source>
</evidence>
<dbReference type="InterPro" id="IPR027479">
    <property type="entry name" value="S-Me-THD_N_sf"/>
</dbReference>
<sequence>MIRDFEASEIDPLAVGAWILGTGGGGSPYLAQLNLKKLYKDGKRVKLIDPNALDDGDAVAVVSKMGAPLVGQERLVDPAHLARAMQLMEEYTGRKFRAVMSVEIGGGNALSPFLAAAMLDIPVVDADAMGRAYPEAQMTSFAIGDLPMYPLTLVDCRDNEAIVAKAASWKWMERISRKICTEVGSTSATCKAPRTGKEVKEWGVLHTVTKAVSLGRAVLEARAAHTDPIEAVLAHEGGKILFKGKVADVDRTTTGGFLRGAAMIDGLDADRGAKVELAFQNEWAVAFRDGQPIAMTPDLICLLDTVSGEAIGTETVRYGQRVTVVALPAPAVLTSPKGLEHVGPRAFGYDLDFKSVFAA</sequence>
<evidence type="ECO:0000259" key="2">
    <source>
        <dbReference type="Pfam" id="PF20906"/>
    </source>
</evidence>
<dbReference type="InterPro" id="IPR048350">
    <property type="entry name" value="S-Me-THD-like_C"/>
</dbReference>
<organism evidence="3 4">
    <name type="scientific">Neorhizobium alkalisoli</name>
    <dbReference type="NCBI Taxonomy" id="528178"/>
    <lineage>
        <taxon>Bacteria</taxon>
        <taxon>Pseudomonadati</taxon>
        <taxon>Pseudomonadota</taxon>
        <taxon>Alphaproteobacteria</taxon>
        <taxon>Hyphomicrobiales</taxon>
        <taxon>Rhizobiaceae</taxon>
        <taxon>Rhizobium/Agrobacterium group</taxon>
        <taxon>Neorhizobium</taxon>
    </lineage>
</organism>
<feature type="domain" description="S-Me-THD N-terminal" evidence="1">
    <location>
        <begin position="9"/>
        <end position="164"/>
    </location>
</feature>
<evidence type="ECO:0008006" key="5">
    <source>
        <dbReference type="Google" id="ProtNLM"/>
    </source>
</evidence>
<name>A0A561R7X8_9HYPH</name>
<feature type="domain" description="S-Me-THD-like C-terminal" evidence="2">
    <location>
        <begin position="168"/>
        <end position="356"/>
    </location>
</feature>
<evidence type="ECO:0000259" key="1">
    <source>
        <dbReference type="Pfam" id="PF06032"/>
    </source>
</evidence>
<protein>
    <recommendedName>
        <fullName evidence="5">DUF917 domain-containing protein</fullName>
    </recommendedName>
</protein>
<dbReference type="OrthoDB" id="7441206at2"/>
<dbReference type="InterPro" id="IPR010318">
    <property type="entry name" value="S-Me-THD_N"/>
</dbReference>
<comment type="caution">
    <text evidence="3">The sequence shown here is derived from an EMBL/GenBank/DDBJ whole genome shotgun (WGS) entry which is preliminary data.</text>
</comment>
<proteinExistence type="predicted"/>
<reference evidence="3 4" key="1">
    <citation type="submission" date="2019-06" db="EMBL/GenBank/DDBJ databases">
        <title>Sorghum-associated microbial communities from plants grown in Nebraska, USA.</title>
        <authorList>
            <person name="Schachtman D."/>
        </authorList>
    </citation>
    <scope>NUCLEOTIDE SEQUENCE [LARGE SCALE GENOMIC DNA]</scope>
    <source>
        <strain evidence="3 4">1225</strain>
    </source>
</reference>
<dbReference type="Gene3D" id="2.40.390.10">
    <property type="entry name" value="CV3147-like"/>
    <property type="match status" value="1"/>
</dbReference>
<dbReference type="Pfam" id="PF20906">
    <property type="entry name" value="S-Me-THD_C"/>
    <property type="match status" value="1"/>
</dbReference>
<evidence type="ECO:0000313" key="4">
    <source>
        <dbReference type="Proteomes" id="UP000320653"/>
    </source>
</evidence>
<accession>A0A561R7X8</accession>
<dbReference type="Pfam" id="PF06032">
    <property type="entry name" value="S-Me-THD_N"/>
    <property type="match status" value="1"/>
</dbReference>
<dbReference type="Proteomes" id="UP000320653">
    <property type="component" value="Unassembled WGS sequence"/>
</dbReference>
<dbReference type="AlphaFoldDB" id="A0A561R7X8"/>
<dbReference type="EMBL" id="VIWP01000001">
    <property type="protein sequence ID" value="TWF58727.1"/>
    <property type="molecule type" value="Genomic_DNA"/>
</dbReference>
<dbReference type="SUPFAM" id="SSF160991">
    <property type="entry name" value="CV3147-like"/>
    <property type="match status" value="1"/>
</dbReference>
<keyword evidence="4" id="KW-1185">Reference proteome</keyword>